<organism evidence="1 2">
    <name type="scientific">Miniphocaeibacter halophilus</name>
    <dbReference type="NCBI Taxonomy" id="2931922"/>
    <lineage>
        <taxon>Bacteria</taxon>
        <taxon>Bacillati</taxon>
        <taxon>Bacillota</taxon>
        <taxon>Tissierellia</taxon>
        <taxon>Tissierellales</taxon>
        <taxon>Peptoniphilaceae</taxon>
        <taxon>Miniphocaeibacter</taxon>
    </lineage>
</organism>
<gene>
    <name evidence="1" type="ORF">JFY71_03360</name>
</gene>
<dbReference type="EMBL" id="CP066744">
    <property type="protein sequence ID" value="QQK08591.1"/>
    <property type="molecule type" value="Genomic_DNA"/>
</dbReference>
<evidence type="ECO:0000313" key="2">
    <source>
        <dbReference type="Proteomes" id="UP000595814"/>
    </source>
</evidence>
<reference evidence="1 2" key="1">
    <citation type="journal article" date="2022" name="Int. J. Syst. Evol. Microbiol.">
        <title>Miniphocaeibacter halophilus sp. nov., an ammonium-tolerant acetate-producing bacterium isolated from a biogas system.</title>
        <authorList>
            <person name="Schnurer A."/>
            <person name="Singh A."/>
            <person name="Bi S."/>
            <person name="Qiao W."/>
            <person name="Westerholm M."/>
        </authorList>
    </citation>
    <scope>NUCLEOTIDE SEQUENCE [LARGE SCALE GENOMIC DNA]</scope>
    <source>
        <strain evidence="1 2">AMB_01</strain>
    </source>
</reference>
<evidence type="ECO:0000313" key="1">
    <source>
        <dbReference type="EMBL" id="QQK08591.1"/>
    </source>
</evidence>
<dbReference type="Proteomes" id="UP000595814">
    <property type="component" value="Chromosome"/>
</dbReference>
<proteinExistence type="predicted"/>
<protein>
    <submittedName>
        <fullName evidence="1">DUF4213 domain-containing protein</fullName>
    </submittedName>
</protein>
<accession>A0AC61N0X4</accession>
<keyword evidence="2" id="KW-1185">Reference proteome</keyword>
<sequence length="42" mass="5194">MRKFDFFDIYDELIENIPSNLIVRDYFIGRHWSWIKSDENLG</sequence>
<name>A0AC61N0X4_9FIRM</name>